<keyword evidence="4" id="KW-0378">Hydrolase</keyword>
<evidence type="ECO:0000256" key="6">
    <source>
        <dbReference type="ARBA" id="ARBA00023211"/>
    </source>
</evidence>
<comment type="caution">
    <text evidence="8">The sequence shown here is derived from an EMBL/GenBank/DDBJ whole genome shotgun (WGS) entry which is preliminary data.</text>
</comment>
<dbReference type="SUPFAM" id="SSF55811">
    <property type="entry name" value="Nudix"/>
    <property type="match status" value="1"/>
</dbReference>
<accession>A0A7W5DSD1</accession>
<keyword evidence="6" id="KW-0464">Manganese</keyword>
<feature type="domain" description="Nudix hydrolase" evidence="7">
    <location>
        <begin position="24"/>
        <end position="158"/>
    </location>
</feature>
<proteinExistence type="predicted"/>
<dbReference type="Pfam" id="PF00293">
    <property type="entry name" value="NUDIX"/>
    <property type="match status" value="1"/>
</dbReference>
<dbReference type="InterPro" id="IPR000086">
    <property type="entry name" value="NUDIX_hydrolase_dom"/>
</dbReference>
<evidence type="ECO:0000259" key="7">
    <source>
        <dbReference type="PROSITE" id="PS51462"/>
    </source>
</evidence>
<reference evidence="8 9" key="1">
    <citation type="submission" date="2020-08" db="EMBL/GenBank/DDBJ databases">
        <title>Genomic Encyclopedia of Type Strains, Phase IV (KMG-IV): sequencing the most valuable type-strain genomes for metagenomic binning, comparative biology and taxonomic classification.</title>
        <authorList>
            <person name="Goeker M."/>
        </authorList>
    </citation>
    <scope>NUCLEOTIDE SEQUENCE [LARGE SCALE GENOMIC DNA]</scope>
    <source>
        <strain evidence="8 9">DSM 27471</strain>
    </source>
</reference>
<sequence length="226" mass="25570">MKTEDFNKLKTQFGYDQGLQSRDDYFNSVILVLLIPINGEYHFVFQKRSAEIRQGGEICFPGGKIDETDDTLESVALRETQEEMGIPADKIEVIGKLNTLVAPMGVIVDAFIGIADITLNELSINKSEVERVIAVPVSYFINNLPEQYSVQVQVHPFLHNEHTGEQTVLLPVVQLGLPETYTKPWGNFRYKVLVYKTDQGVIWGITARMVHEFVQKIEKLQKDAVA</sequence>
<dbReference type="RefSeq" id="WP_183413963.1">
    <property type="nucleotide sequence ID" value="NZ_JACHYB010000002.1"/>
</dbReference>
<comment type="cofactor">
    <cofactor evidence="1">
        <name>Mn(2+)</name>
        <dbReference type="ChEBI" id="CHEBI:29035"/>
    </cofactor>
</comment>
<organism evidence="8 9">
    <name type="scientific">Microbacter margulisiae</name>
    <dbReference type="NCBI Taxonomy" id="1350067"/>
    <lineage>
        <taxon>Bacteria</taxon>
        <taxon>Pseudomonadati</taxon>
        <taxon>Bacteroidota</taxon>
        <taxon>Bacteroidia</taxon>
        <taxon>Bacteroidales</taxon>
        <taxon>Porphyromonadaceae</taxon>
        <taxon>Microbacter</taxon>
    </lineage>
</organism>
<dbReference type="Proteomes" id="UP000544222">
    <property type="component" value="Unassembled WGS sequence"/>
</dbReference>
<dbReference type="InterPro" id="IPR045121">
    <property type="entry name" value="CoAse"/>
</dbReference>
<keyword evidence="5" id="KW-0460">Magnesium</keyword>
<evidence type="ECO:0000256" key="3">
    <source>
        <dbReference type="ARBA" id="ARBA00022723"/>
    </source>
</evidence>
<gene>
    <name evidence="8" type="ORF">FHX64_002385</name>
</gene>
<dbReference type="PANTHER" id="PTHR12992">
    <property type="entry name" value="NUDIX HYDROLASE"/>
    <property type="match status" value="1"/>
</dbReference>
<keyword evidence="9" id="KW-1185">Reference proteome</keyword>
<keyword evidence="3" id="KW-0479">Metal-binding</keyword>
<dbReference type="PANTHER" id="PTHR12992:SF11">
    <property type="entry name" value="MITOCHONDRIAL COENZYME A DIPHOSPHATASE NUDT8"/>
    <property type="match status" value="1"/>
</dbReference>
<dbReference type="InterPro" id="IPR015797">
    <property type="entry name" value="NUDIX_hydrolase-like_dom_sf"/>
</dbReference>
<protein>
    <submittedName>
        <fullName evidence="8">8-oxo-dGTP pyrophosphatase MutT (NUDIX family)</fullName>
    </submittedName>
</protein>
<dbReference type="GO" id="GO:0010945">
    <property type="term" value="F:coenzyme A diphosphatase activity"/>
    <property type="evidence" value="ECO:0007669"/>
    <property type="project" value="InterPro"/>
</dbReference>
<evidence type="ECO:0000256" key="1">
    <source>
        <dbReference type="ARBA" id="ARBA00001936"/>
    </source>
</evidence>
<dbReference type="AlphaFoldDB" id="A0A7W5DSD1"/>
<evidence type="ECO:0000313" key="8">
    <source>
        <dbReference type="EMBL" id="MBB3188187.1"/>
    </source>
</evidence>
<dbReference type="CDD" id="cd03426">
    <property type="entry name" value="NUDIX_CoAse_Nudt7"/>
    <property type="match status" value="1"/>
</dbReference>
<dbReference type="Gene3D" id="3.90.79.10">
    <property type="entry name" value="Nucleoside Triphosphate Pyrophosphohydrolase"/>
    <property type="match status" value="1"/>
</dbReference>
<evidence type="ECO:0000256" key="5">
    <source>
        <dbReference type="ARBA" id="ARBA00022842"/>
    </source>
</evidence>
<evidence type="ECO:0000256" key="2">
    <source>
        <dbReference type="ARBA" id="ARBA00001946"/>
    </source>
</evidence>
<dbReference type="PROSITE" id="PS51462">
    <property type="entry name" value="NUDIX"/>
    <property type="match status" value="1"/>
</dbReference>
<evidence type="ECO:0000256" key="4">
    <source>
        <dbReference type="ARBA" id="ARBA00022801"/>
    </source>
</evidence>
<dbReference type="EMBL" id="JACHYB010000002">
    <property type="protein sequence ID" value="MBB3188187.1"/>
    <property type="molecule type" value="Genomic_DNA"/>
</dbReference>
<name>A0A7W5DSD1_9PORP</name>
<dbReference type="GO" id="GO:0046872">
    <property type="term" value="F:metal ion binding"/>
    <property type="evidence" value="ECO:0007669"/>
    <property type="project" value="UniProtKB-KW"/>
</dbReference>
<comment type="cofactor">
    <cofactor evidence="2">
        <name>Mg(2+)</name>
        <dbReference type="ChEBI" id="CHEBI:18420"/>
    </cofactor>
</comment>
<evidence type="ECO:0000313" key="9">
    <source>
        <dbReference type="Proteomes" id="UP000544222"/>
    </source>
</evidence>